<organism evidence="6 7">
    <name type="scientific">Hibiscus sabdariffa</name>
    <name type="common">roselle</name>
    <dbReference type="NCBI Taxonomy" id="183260"/>
    <lineage>
        <taxon>Eukaryota</taxon>
        <taxon>Viridiplantae</taxon>
        <taxon>Streptophyta</taxon>
        <taxon>Embryophyta</taxon>
        <taxon>Tracheophyta</taxon>
        <taxon>Spermatophyta</taxon>
        <taxon>Magnoliopsida</taxon>
        <taxon>eudicotyledons</taxon>
        <taxon>Gunneridae</taxon>
        <taxon>Pentapetalae</taxon>
        <taxon>rosids</taxon>
        <taxon>malvids</taxon>
        <taxon>Malvales</taxon>
        <taxon>Malvaceae</taxon>
        <taxon>Malvoideae</taxon>
        <taxon>Hibiscus</taxon>
    </lineage>
</organism>
<evidence type="ECO:0000313" key="6">
    <source>
        <dbReference type="EMBL" id="KAK9042973.1"/>
    </source>
</evidence>
<evidence type="ECO:0000256" key="2">
    <source>
        <dbReference type="ARBA" id="ARBA00022540"/>
    </source>
</evidence>
<dbReference type="SUPFAM" id="SSF54364">
    <property type="entry name" value="Translation initiation factor IF3, N-terminal domain"/>
    <property type="match status" value="1"/>
</dbReference>
<dbReference type="Pfam" id="PF00707">
    <property type="entry name" value="IF3_C"/>
    <property type="match status" value="1"/>
</dbReference>
<dbReference type="InterPro" id="IPR036788">
    <property type="entry name" value="T_IF-3_C_sf"/>
</dbReference>
<keyword evidence="7" id="KW-1185">Reference proteome</keyword>
<dbReference type="InterPro" id="IPR001288">
    <property type="entry name" value="Translation_initiation_fac_3"/>
</dbReference>
<dbReference type="PANTHER" id="PTHR10938:SF0">
    <property type="entry name" value="TRANSLATION INITIATION FACTOR IF-3, MITOCHONDRIAL"/>
    <property type="match status" value="1"/>
</dbReference>
<keyword evidence="2" id="KW-0396">Initiation factor</keyword>
<name>A0ABR2TZR0_9ROSI</name>
<feature type="compositionally biased region" description="Basic and acidic residues" evidence="4">
    <location>
        <begin position="220"/>
        <end position="233"/>
    </location>
</feature>
<feature type="domain" description="Translation initiation factor 3 C-terminal" evidence="5">
    <location>
        <begin position="134"/>
        <end position="213"/>
    </location>
</feature>
<evidence type="ECO:0000313" key="7">
    <source>
        <dbReference type="Proteomes" id="UP001396334"/>
    </source>
</evidence>
<dbReference type="Proteomes" id="UP001396334">
    <property type="component" value="Unassembled WGS sequence"/>
</dbReference>
<keyword evidence="3" id="KW-0648">Protein biosynthesis</keyword>
<reference evidence="6 7" key="1">
    <citation type="journal article" date="2024" name="G3 (Bethesda)">
        <title>Genome assembly of Hibiscus sabdariffa L. provides insights into metabolisms of medicinal natural products.</title>
        <authorList>
            <person name="Kim T."/>
        </authorList>
    </citation>
    <scope>NUCLEOTIDE SEQUENCE [LARGE SCALE GENOMIC DNA]</scope>
    <source>
        <strain evidence="6">TK-2024</strain>
        <tissue evidence="6">Old leaves</tissue>
    </source>
</reference>
<dbReference type="PANTHER" id="PTHR10938">
    <property type="entry name" value="TRANSLATION INITIATION FACTOR IF-3"/>
    <property type="match status" value="1"/>
</dbReference>
<dbReference type="NCBIfam" id="TIGR00168">
    <property type="entry name" value="infC"/>
    <property type="match status" value="1"/>
</dbReference>
<sequence length="293" mass="32852">MAGTTTSFPFKIIPTKPSKTVPLLLSSLEHNPSAIHFPISTTFSSVSLHCSASITPLDSGGDSRFYDPGLSKKKDDYDPLDLSVIRSDTVRLTDEQQKFVGIVTKNRAIEMAEEAELDLVIIALHAKPPVVRMVDYNYNIDQHDYAVRLKAARKFLNDGDKVKVIVNLRGRENEFRNMAMDLISRFQNDVGELATEERKKSKDKNIFIILVPNMAVVKKAQQDPGKKKDEPTKNDVSASYNSIHLRHDPEEQFYFIVYGTRCNANLCQHTTDAGVLVYGELYAGSEVLHPGDH</sequence>
<feature type="region of interest" description="Disordered" evidence="4">
    <location>
        <begin position="219"/>
        <end position="238"/>
    </location>
</feature>
<comment type="caution">
    <text evidence="6">The sequence shown here is derived from an EMBL/GenBank/DDBJ whole genome shotgun (WGS) entry which is preliminary data.</text>
</comment>
<dbReference type="Gene3D" id="3.30.110.10">
    <property type="entry name" value="Translation initiation factor 3 (IF-3), C-terminal domain"/>
    <property type="match status" value="1"/>
</dbReference>
<evidence type="ECO:0000256" key="1">
    <source>
        <dbReference type="ARBA" id="ARBA00005439"/>
    </source>
</evidence>
<dbReference type="InterPro" id="IPR019815">
    <property type="entry name" value="Translation_initiation_fac_3_C"/>
</dbReference>
<comment type="similarity">
    <text evidence="1">Belongs to the IF-3 family.</text>
</comment>
<proteinExistence type="inferred from homology"/>
<gene>
    <name evidence="6" type="ORF">V6N11_071326</name>
</gene>
<dbReference type="SUPFAM" id="SSF55200">
    <property type="entry name" value="Translation initiation factor IF3, C-terminal domain"/>
    <property type="match status" value="1"/>
</dbReference>
<dbReference type="InterPro" id="IPR036787">
    <property type="entry name" value="T_IF-3_N_sf"/>
</dbReference>
<evidence type="ECO:0000256" key="4">
    <source>
        <dbReference type="SAM" id="MobiDB-lite"/>
    </source>
</evidence>
<protein>
    <recommendedName>
        <fullName evidence="5">Translation initiation factor 3 C-terminal domain-containing protein</fullName>
    </recommendedName>
</protein>
<evidence type="ECO:0000256" key="3">
    <source>
        <dbReference type="ARBA" id="ARBA00022917"/>
    </source>
</evidence>
<dbReference type="EMBL" id="JBBPBN010000003">
    <property type="protein sequence ID" value="KAK9042973.1"/>
    <property type="molecule type" value="Genomic_DNA"/>
</dbReference>
<evidence type="ECO:0000259" key="5">
    <source>
        <dbReference type="Pfam" id="PF00707"/>
    </source>
</evidence>
<accession>A0ABR2TZR0</accession>